<evidence type="ECO:0000313" key="5">
    <source>
        <dbReference type="EMBL" id="RDW76656.1"/>
    </source>
</evidence>
<dbReference type="InterPro" id="IPR027417">
    <property type="entry name" value="P-loop_NTPase"/>
</dbReference>
<sequence>MDLLSILPDFSIKSYSHIIPPLERSRINTVDLISLDTLEIARRAHVPPADVRRLANQVIKALHQDVGFEEAPRPEQEQPNSSPDSDLPLIAGPRTNLNLSQWCTISTLDPTLDTLLNGGIATGYMTEVTGESGSGKTQFLLGLLLAVQLQLPRGAGRSAIYVSTEAPLATNRLSQLIESHPYLSTLSRDDAPSLERILSINAMDLESQDHILSYQLPVAIKRYNVGLVVIDSITSNYRAEHTSHDLSGLSSRSGELTKLGQMLRNLAASEDIAIVVANQVSDRFEGDAPLHFTQVPGNRTSRFSPAAHQAQDYQPGPDRETTASPLSRMRPSEPGNVKLNQHSLAIHHSTSNLSTSPSSTQDDQPHFDGSYLVGNPMRNEILSLQHQQRFFTGWGDTAQSSVESAYCGLQRPVLKTPTLGLVWATQIACRIALKKYSRPVNLDPVMDEKYTPEPRGVFPRQQDEPPSTEPAMNTAPRFEEKSTRPSTPPAPAASKAAPKASYPSPPRLIEHAIQRTMKLVFSPWAGGSVPGQSEFENEVEFEIWKGGIKTVQKE</sequence>
<reference evidence="5 6" key="1">
    <citation type="journal article" date="2018" name="IMA Fungus">
        <title>IMA Genome-F 9: Draft genome sequence of Annulohypoxylon stygium, Aspergillus mulundensis, Berkeleyomyces basicola (syn. Thielaviopsis basicola), Ceratocystis smalleyi, two Cercospora beticola strains, Coleophoma cylindrospora, Fusarium fracticaudum, Phialophora cf. hyalina, and Morchella septimelata.</title>
        <authorList>
            <person name="Wingfield B.D."/>
            <person name="Bills G.F."/>
            <person name="Dong Y."/>
            <person name="Huang W."/>
            <person name="Nel W.J."/>
            <person name="Swalarsk-Parry B.S."/>
            <person name="Vaghefi N."/>
            <person name="Wilken P.M."/>
            <person name="An Z."/>
            <person name="de Beer Z.W."/>
            <person name="De Vos L."/>
            <person name="Chen L."/>
            <person name="Duong T.A."/>
            <person name="Gao Y."/>
            <person name="Hammerbacher A."/>
            <person name="Kikkert J.R."/>
            <person name="Li Y."/>
            <person name="Li H."/>
            <person name="Li K."/>
            <person name="Li Q."/>
            <person name="Liu X."/>
            <person name="Ma X."/>
            <person name="Naidoo K."/>
            <person name="Pethybridge S.J."/>
            <person name="Sun J."/>
            <person name="Steenkamp E.T."/>
            <person name="van der Nest M.A."/>
            <person name="van Wyk S."/>
            <person name="Wingfield M.J."/>
            <person name="Xiong C."/>
            <person name="Yue Q."/>
            <person name="Zhang X."/>
        </authorList>
    </citation>
    <scope>NUCLEOTIDE SEQUENCE [LARGE SCALE GENOMIC DNA]</scope>
    <source>
        <strain evidence="5 6">DSM 5745</strain>
    </source>
</reference>
<keyword evidence="2" id="KW-0067">ATP-binding</keyword>
<dbReference type="AlphaFoldDB" id="A0A3D8RRT2"/>
<organism evidence="5 6">
    <name type="scientific">Aspergillus mulundensis</name>
    <dbReference type="NCBI Taxonomy" id="1810919"/>
    <lineage>
        <taxon>Eukaryota</taxon>
        <taxon>Fungi</taxon>
        <taxon>Dikarya</taxon>
        <taxon>Ascomycota</taxon>
        <taxon>Pezizomycotina</taxon>
        <taxon>Eurotiomycetes</taxon>
        <taxon>Eurotiomycetidae</taxon>
        <taxon>Eurotiales</taxon>
        <taxon>Aspergillaceae</taxon>
        <taxon>Aspergillus</taxon>
        <taxon>Aspergillus subgen. Nidulantes</taxon>
    </lineage>
</organism>
<dbReference type="SMART" id="SM00382">
    <property type="entry name" value="AAA"/>
    <property type="match status" value="1"/>
</dbReference>
<dbReference type="PANTHER" id="PTHR22942">
    <property type="entry name" value="RECA/RAD51/RADA DNA STRAND-PAIRING FAMILY MEMBER"/>
    <property type="match status" value="1"/>
</dbReference>
<dbReference type="GeneID" id="38117018"/>
<dbReference type="Pfam" id="PF08423">
    <property type="entry name" value="Rad51"/>
    <property type="match status" value="1"/>
</dbReference>
<name>A0A3D8RRT2_9EURO</name>
<dbReference type="GO" id="GO:0006312">
    <property type="term" value="P:mitotic recombination"/>
    <property type="evidence" value="ECO:0007669"/>
    <property type="project" value="TreeGrafter"/>
</dbReference>
<dbReference type="GO" id="GO:0042148">
    <property type="term" value="P:DNA strand invasion"/>
    <property type="evidence" value="ECO:0007669"/>
    <property type="project" value="TreeGrafter"/>
</dbReference>
<dbReference type="GO" id="GO:0003697">
    <property type="term" value="F:single-stranded DNA binding"/>
    <property type="evidence" value="ECO:0007669"/>
    <property type="project" value="TreeGrafter"/>
</dbReference>
<feature type="region of interest" description="Disordered" evidence="3">
    <location>
        <begin position="450"/>
        <end position="503"/>
    </location>
</feature>
<dbReference type="InterPro" id="IPR020588">
    <property type="entry name" value="RecA_ATP-bd"/>
</dbReference>
<feature type="region of interest" description="Disordered" evidence="3">
    <location>
        <begin position="69"/>
        <end position="90"/>
    </location>
</feature>
<dbReference type="OrthoDB" id="1861185at2759"/>
<dbReference type="Proteomes" id="UP000256690">
    <property type="component" value="Unassembled WGS sequence"/>
</dbReference>
<evidence type="ECO:0000313" key="6">
    <source>
        <dbReference type="Proteomes" id="UP000256690"/>
    </source>
</evidence>
<dbReference type="InterPro" id="IPR003593">
    <property type="entry name" value="AAA+_ATPase"/>
</dbReference>
<feature type="compositionally biased region" description="Low complexity" evidence="3">
    <location>
        <begin position="492"/>
        <end position="502"/>
    </location>
</feature>
<dbReference type="EMBL" id="PVWQ01000007">
    <property type="protein sequence ID" value="RDW76656.1"/>
    <property type="molecule type" value="Genomic_DNA"/>
</dbReference>
<dbReference type="PROSITE" id="PS50162">
    <property type="entry name" value="RECA_2"/>
    <property type="match status" value="1"/>
</dbReference>
<dbReference type="GO" id="GO:0003690">
    <property type="term" value="F:double-stranded DNA binding"/>
    <property type="evidence" value="ECO:0007669"/>
    <property type="project" value="TreeGrafter"/>
</dbReference>
<dbReference type="STRING" id="1810919.A0A3D8RRT2"/>
<feature type="region of interest" description="Disordered" evidence="3">
    <location>
        <begin position="288"/>
        <end position="337"/>
    </location>
</feature>
<evidence type="ECO:0000256" key="3">
    <source>
        <dbReference type="SAM" id="MobiDB-lite"/>
    </source>
</evidence>
<dbReference type="GO" id="GO:0061982">
    <property type="term" value="P:meiosis I cell cycle process"/>
    <property type="evidence" value="ECO:0007669"/>
    <property type="project" value="UniProtKB-ARBA"/>
</dbReference>
<dbReference type="PANTHER" id="PTHR22942:SF66">
    <property type="entry name" value="RE19845P"/>
    <property type="match status" value="1"/>
</dbReference>
<protein>
    <recommendedName>
        <fullName evidence="4">RecA family profile 1 domain-containing protein</fullName>
    </recommendedName>
</protein>
<evidence type="ECO:0000256" key="1">
    <source>
        <dbReference type="ARBA" id="ARBA00022741"/>
    </source>
</evidence>
<dbReference type="GO" id="GO:0000150">
    <property type="term" value="F:DNA strand exchange activity"/>
    <property type="evidence" value="ECO:0007669"/>
    <property type="project" value="TreeGrafter"/>
</dbReference>
<comment type="caution">
    <text evidence="5">The sequence shown here is derived from an EMBL/GenBank/DDBJ whole genome shotgun (WGS) entry which is preliminary data.</text>
</comment>
<dbReference type="GO" id="GO:0140664">
    <property type="term" value="F:ATP-dependent DNA damage sensor activity"/>
    <property type="evidence" value="ECO:0007669"/>
    <property type="project" value="InterPro"/>
</dbReference>
<feature type="compositionally biased region" description="Low complexity" evidence="3">
    <location>
        <begin position="350"/>
        <end position="360"/>
    </location>
</feature>
<feature type="domain" description="RecA family profile 1" evidence="4">
    <location>
        <begin position="101"/>
        <end position="280"/>
    </location>
</feature>
<gene>
    <name evidence="5" type="ORF">DSM5745_06648</name>
</gene>
<dbReference type="GO" id="GO:0000730">
    <property type="term" value="P:DNA recombinase assembly"/>
    <property type="evidence" value="ECO:0007669"/>
    <property type="project" value="TreeGrafter"/>
</dbReference>
<dbReference type="GO" id="GO:0005524">
    <property type="term" value="F:ATP binding"/>
    <property type="evidence" value="ECO:0007669"/>
    <property type="project" value="UniProtKB-KW"/>
</dbReference>
<feature type="region of interest" description="Disordered" evidence="3">
    <location>
        <begin position="350"/>
        <end position="372"/>
    </location>
</feature>
<dbReference type="RefSeq" id="XP_026602968.1">
    <property type="nucleotide sequence ID" value="XM_026748664.1"/>
</dbReference>
<dbReference type="InterPro" id="IPR013632">
    <property type="entry name" value="Rad51_C"/>
</dbReference>
<keyword evidence="1" id="KW-0547">Nucleotide-binding</keyword>
<proteinExistence type="predicted"/>
<evidence type="ECO:0000256" key="2">
    <source>
        <dbReference type="ARBA" id="ARBA00022840"/>
    </source>
</evidence>
<dbReference type="SUPFAM" id="SSF52540">
    <property type="entry name" value="P-loop containing nucleoside triphosphate hydrolases"/>
    <property type="match status" value="1"/>
</dbReference>
<accession>A0A3D8RRT2</accession>
<evidence type="ECO:0000259" key="4">
    <source>
        <dbReference type="PROSITE" id="PS50162"/>
    </source>
</evidence>
<dbReference type="Gene3D" id="3.40.50.300">
    <property type="entry name" value="P-loop containing nucleotide triphosphate hydrolases"/>
    <property type="match status" value="1"/>
</dbReference>
<keyword evidence="6" id="KW-1185">Reference proteome</keyword>